<dbReference type="EMBL" id="MU864947">
    <property type="protein sequence ID" value="KAK4464556.1"/>
    <property type="molecule type" value="Genomic_DNA"/>
</dbReference>
<proteinExistence type="predicted"/>
<gene>
    <name evidence="3" type="ORF">QBC42DRAFT_284324</name>
</gene>
<feature type="chain" id="PRO_5043508033" description="Ecp2 effector protein-like domain-containing protein" evidence="1">
    <location>
        <begin position="21"/>
        <end position="160"/>
    </location>
</feature>
<evidence type="ECO:0000313" key="3">
    <source>
        <dbReference type="EMBL" id="KAK4464556.1"/>
    </source>
</evidence>
<sequence length="160" mass="17132">MKTIHHVALALAGFLTLSQGAPAICAQDTNGNCIAELNVVNSSANHDNYSPTSASRRGDYDGPEFESVPPVTLEHFTASRNASTLSALINDCENETVADVNETSDASPTVDDCNKLADEIPGGHTWYAGSRTQKTLKTYGTCAFGVENRGGLEDYCQDWE</sequence>
<organism evidence="3 4">
    <name type="scientific">Cladorrhinum samala</name>
    <dbReference type="NCBI Taxonomy" id="585594"/>
    <lineage>
        <taxon>Eukaryota</taxon>
        <taxon>Fungi</taxon>
        <taxon>Dikarya</taxon>
        <taxon>Ascomycota</taxon>
        <taxon>Pezizomycotina</taxon>
        <taxon>Sordariomycetes</taxon>
        <taxon>Sordariomycetidae</taxon>
        <taxon>Sordariales</taxon>
        <taxon>Podosporaceae</taxon>
        <taxon>Cladorrhinum</taxon>
    </lineage>
</organism>
<evidence type="ECO:0000313" key="4">
    <source>
        <dbReference type="Proteomes" id="UP001321749"/>
    </source>
</evidence>
<evidence type="ECO:0000256" key="1">
    <source>
        <dbReference type="SAM" id="SignalP"/>
    </source>
</evidence>
<dbReference type="InterPro" id="IPR029226">
    <property type="entry name" value="Ecp2-like"/>
</dbReference>
<protein>
    <recommendedName>
        <fullName evidence="2">Ecp2 effector protein-like domain-containing protein</fullName>
    </recommendedName>
</protein>
<dbReference type="Pfam" id="PF14856">
    <property type="entry name" value="Hce2"/>
    <property type="match status" value="1"/>
</dbReference>
<keyword evidence="4" id="KW-1185">Reference proteome</keyword>
<dbReference type="Proteomes" id="UP001321749">
    <property type="component" value="Unassembled WGS sequence"/>
</dbReference>
<feature type="domain" description="Ecp2 effector protein-like" evidence="2">
    <location>
        <begin position="91"/>
        <end position="150"/>
    </location>
</feature>
<evidence type="ECO:0000259" key="2">
    <source>
        <dbReference type="Pfam" id="PF14856"/>
    </source>
</evidence>
<keyword evidence="1" id="KW-0732">Signal</keyword>
<reference evidence="3" key="1">
    <citation type="journal article" date="2023" name="Mol. Phylogenet. Evol.">
        <title>Genome-scale phylogeny and comparative genomics of the fungal order Sordariales.</title>
        <authorList>
            <person name="Hensen N."/>
            <person name="Bonometti L."/>
            <person name="Westerberg I."/>
            <person name="Brannstrom I.O."/>
            <person name="Guillou S."/>
            <person name="Cros-Aarteil S."/>
            <person name="Calhoun S."/>
            <person name="Haridas S."/>
            <person name="Kuo A."/>
            <person name="Mondo S."/>
            <person name="Pangilinan J."/>
            <person name="Riley R."/>
            <person name="LaButti K."/>
            <person name="Andreopoulos B."/>
            <person name="Lipzen A."/>
            <person name="Chen C."/>
            <person name="Yan M."/>
            <person name="Daum C."/>
            <person name="Ng V."/>
            <person name="Clum A."/>
            <person name="Steindorff A."/>
            <person name="Ohm R.A."/>
            <person name="Martin F."/>
            <person name="Silar P."/>
            <person name="Natvig D.O."/>
            <person name="Lalanne C."/>
            <person name="Gautier V."/>
            <person name="Ament-Velasquez S.L."/>
            <person name="Kruys A."/>
            <person name="Hutchinson M.I."/>
            <person name="Powell A.J."/>
            <person name="Barry K."/>
            <person name="Miller A.N."/>
            <person name="Grigoriev I.V."/>
            <person name="Debuchy R."/>
            <person name="Gladieux P."/>
            <person name="Hiltunen Thoren M."/>
            <person name="Johannesson H."/>
        </authorList>
    </citation>
    <scope>NUCLEOTIDE SEQUENCE</scope>
    <source>
        <strain evidence="3">PSN324</strain>
    </source>
</reference>
<name>A0AAV9HZS9_9PEZI</name>
<comment type="caution">
    <text evidence="3">The sequence shown here is derived from an EMBL/GenBank/DDBJ whole genome shotgun (WGS) entry which is preliminary data.</text>
</comment>
<feature type="signal peptide" evidence="1">
    <location>
        <begin position="1"/>
        <end position="20"/>
    </location>
</feature>
<accession>A0AAV9HZS9</accession>
<dbReference type="AlphaFoldDB" id="A0AAV9HZS9"/>
<reference evidence="3" key="2">
    <citation type="submission" date="2023-06" db="EMBL/GenBank/DDBJ databases">
        <authorList>
            <consortium name="Lawrence Berkeley National Laboratory"/>
            <person name="Mondo S.J."/>
            <person name="Hensen N."/>
            <person name="Bonometti L."/>
            <person name="Westerberg I."/>
            <person name="Brannstrom I.O."/>
            <person name="Guillou S."/>
            <person name="Cros-Aarteil S."/>
            <person name="Calhoun S."/>
            <person name="Haridas S."/>
            <person name="Kuo A."/>
            <person name="Pangilinan J."/>
            <person name="Riley R."/>
            <person name="Labutti K."/>
            <person name="Andreopoulos B."/>
            <person name="Lipzen A."/>
            <person name="Chen C."/>
            <person name="Yanf M."/>
            <person name="Daum C."/>
            <person name="Ng V."/>
            <person name="Clum A."/>
            <person name="Steindorff A."/>
            <person name="Ohm R."/>
            <person name="Martin F."/>
            <person name="Silar P."/>
            <person name="Natvig D."/>
            <person name="Lalanne C."/>
            <person name="Gautier V."/>
            <person name="Ament-Velasquez S.L."/>
            <person name="Kruys A."/>
            <person name="Hutchinson M.I."/>
            <person name="Powell A.J."/>
            <person name="Barry K."/>
            <person name="Miller A.N."/>
            <person name="Grigoriev I.V."/>
            <person name="Debuchy R."/>
            <person name="Gladieux P."/>
            <person name="Thoren M.H."/>
            <person name="Johannesson H."/>
        </authorList>
    </citation>
    <scope>NUCLEOTIDE SEQUENCE</scope>
    <source>
        <strain evidence="3">PSN324</strain>
    </source>
</reference>